<dbReference type="FunFam" id="3.40.140.10:FF:000005">
    <property type="entry name" value="tRNA-specific adenosine deaminase"/>
    <property type="match status" value="1"/>
</dbReference>
<dbReference type="InterPro" id="IPR002125">
    <property type="entry name" value="CMP_dCMP_dom"/>
</dbReference>
<feature type="binding site" evidence="8">
    <location>
        <position position="84"/>
    </location>
    <ligand>
        <name>Zn(2+)</name>
        <dbReference type="ChEBI" id="CHEBI:29105"/>
        <note>catalytic</note>
    </ligand>
</feature>
<dbReference type="SUPFAM" id="SSF53927">
    <property type="entry name" value="Cytidine deaminase-like"/>
    <property type="match status" value="1"/>
</dbReference>
<dbReference type="PROSITE" id="PS00903">
    <property type="entry name" value="CYT_DCMP_DEAMINASES_1"/>
    <property type="match status" value="1"/>
</dbReference>
<name>A0A6N2S2X2_9ACTO</name>
<keyword evidence="5 8" id="KW-0378">Hydrolase</keyword>
<keyword evidence="4 8" id="KW-0479">Metal-binding</keyword>
<dbReference type="PANTHER" id="PTHR11079:SF202">
    <property type="entry name" value="TRNA-SPECIFIC ADENOSINE DEAMINASE"/>
    <property type="match status" value="1"/>
</dbReference>
<comment type="cofactor">
    <cofactor evidence="8">
        <name>Zn(2+)</name>
        <dbReference type="ChEBI" id="CHEBI:29105"/>
    </cofactor>
    <text evidence="8">Binds 1 zinc ion per subunit.</text>
</comment>
<evidence type="ECO:0000256" key="8">
    <source>
        <dbReference type="HAMAP-Rule" id="MF_00972"/>
    </source>
</evidence>
<dbReference type="AlphaFoldDB" id="A0A6N2S2X2"/>
<gene>
    <name evidence="8 11" type="primary">tadA</name>
    <name evidence="11" type="ORF">AOLFYP35_00663</name>
</gene>
<dbReference type="GO" id="GO:0002100">
    <property type="term" value="P:tRNA wobble adenosine to inosine editing"/>
    <property type="evidence" value="ECO:0007669"/>
    <property type="project" value="UniProtKB-UniRule"/>
</dbReference>
<feature type="binding site" evidence="8">
    <location>
        <position position="54"/>
    </location>
    <ligand>
        <name>Zn(2+)</name>
        <dbReference type="ChEBI" id="CHEBI:29105"/>
        <note>catalytic</note>
    </ligand>
</feature>
<evidence type="ECO:0000256" key="3">
    <source>
        <dbReference type="ARBA" id="ARBA00022694"/>
    </source>
</evidence>
<comment type="subunit">
    <text evidence="2 8">Homodimer.</text>
</comment>
<sequence length="335" mass="35466">MDQYKEAMARALFLANKARESGDVPVGAVVIDSVGRIIGRGWNCREAEHDPCGHAEIMALREAGKRLNRWNLIGCTLVVTLEPCTMCAGAIVSSRVDRVVFGAWDPKAGAAGSLRDVLRDSRLNHQVEVVPGVLAQEATVQLRAFFETRRDRPDNPFVGIPPRERESKEPEIETLSGWAASHAQPAISIPEAPAAQETPDADPTAAAIASILARMNHPEATEPAQAAQEEPAGTKQAAATETPAAAPRAAVAASAAPRNGHSSVPPRRVRSYAATNDAPQASSQAQQAPQSATQPAAQAKQPLVLPQLKPAEFVPGTAGIVVRTRASKHGRATQE</sequence>
<dbReference type="GO" id="GO:0008270">
    <property type="term" value="F:zinc ion binding"/>
    <property type="evidence" value="ECO:0007669"/>
    <property type="project" value="UniProtKB-UniRule"/>
</dbReference>
<protein>
    <recommendedName>
        <fullName evidence="8">tRNA-specific adenosine deaminase</fullName>
        <ecNumber evidence="8">3.5.4.33</ecNumber>
    </recommendedName>
</protein>
<feature type="region of interest" description="Disordered" evidence="9">
    <location>
        <begin position="219"/>
        <end position="303"/>
    </location>
</feature>
<feature type="compositionally biased region" description="Low complexity" evidence="9">
    <location>
        <begin position="221"/>
        <end position="257"/>
    </location>
</feature>
<comment type="function">
    <text evidence="8">Catalyzes the deamination of adenosine to inosine at the wobble position 34 of tRNA(Arg2).</text>
</comment>
<dbReference type="InterPro" id="IPR016193">
    <property type="entry name" value="Cytidine_deaminase-like"/>
</dbReference>
<dbReference type="Gene3D" id="3.40.140.10">
    <property type="entry name" value="Cytidine Deaminase, domain 2"/>
    <property type="match status" value="1"/>
</dbReference>
<evidence type="ECO:0000256" key="4">
    <source>
        <dbReference type="ARBA" id="ARBA00022723"/>
    </source>
</evidence>
<evidence type="ECO:0000256" key="1">
    <source>
        <dbReference type="ARBA" id="ARBA00010669"/>
    </source>
</evidence>
<keyword evidence="6 8" id="KW-0862">Zinc</keyword>
<dbReference type="PANTHER" id="PTHR11079">
    <property type="entry name" value="CYTOSINE DEAMINASE FAMILY MEMBER"/>
    <property type="match status" value="1"/>
</dbReference>
<feature type="binding site" evidence="8">
    <location>
        <position position="87"/>
    </location>
    <ligand>
        <name>Zn(2+)</name>
        <dbReference type="ChEBI" id="CHEBI:29105"/>
        <note>catalytic</note>
    </ligand>
</feature>
<evidence type="ECO:0000313" key="11">
    <source>
        <dbReference type="EMBL" id="VYS87677.1"/>
    </source>
</evidence>
<feature type="domain" description="CMP/dCMP-type deaminase" evidence="10">
    <location>
        <begin position="2"/>
        <end position="114"/>
    </location>
</feature>
<dbReference type="EMBL" id="CACRSM010000002">
    <property type="protein sequence ID" value="VYS87677.1"/>
    <property type="molecule type" value="Genomic_DNA"/>
</dbReference>
<accession>A0A6N2S2X2</accession>
<feature type="compositionally biased region" description="Low complexity" evidence="9">
    <location>
        <begin position="278"/>
        <end position="302"/>
    </location>
</feature>
<proteinExistence type="inferred from homology"/>
<dbReference type="HAMAP" id="MF_00972">
    <property type="entry name" value="tRNA_aden_deaminase"/>
    <property type="match status" value="1"/>
</dbReference>
<feature type="region of interest" description="Disordered" evidence="9">
    <location>
        <begin position="151"/>
        <end position="173"/>
    </location>
</feature>
<evidence type="ECO:0000256" key="2">
    <source>
        <dbReference type="ARBA" id="ARBA00011738"/>
    </source>
</evidence>
<reference evidence="11" key="1">
    <citation type="submission" date="2019-11" db="EMBL/GenBank/DDBJ databases">
        <authorList>
            <person name="Feng L."/>
        </authorList>
    </citation>
    <scope>NUCLEOTIDE SEQUENCE</scope>
    <source>
        <strain evidence="11">AodontolyticusLFYP35</strain>
    </source>
</reference>
<feature type="active site" description="Proton donor" evidence="8">
    <location>
        <position position="56"/>
    </location>
</feature>
<evidence type="ECO:0000256" key="5">
    <source>
        <dbReference type="ARBA" id="ARBA00022801"/>
    </source>
</evidence>
<keyword evidence="3 8" id="KW-0819">tRNA processing</keyword>
<evidence type="ECO:0000256" key="6">
    <source>
        <dbReference type="ARBA" id="ARBA00022833"/>
    </source>
</evidence>
<dbReference type="InterPro" id="IPR028883">
    <property type="entry name" value="tRNA_aden_deaminase"/>
</dbReference>
<evidence type="ECO:0000256" key="9">
    <source>
        <dbReference type="SAM" id="MobiDB-lite"/>
    </source>
</evidence>
<dbReference type="Pfam" id="PF00383">
    <property type="entry name" value="dCMP_cyt_deam_1"/>
    <property type="match status" value="1"/>
</dbReference>
<dbReference type="NCBIfam" id="NF008113">
    <property type="entry name" value="PRK10860.1"/>
    <property type="match status" value="1"/>
</dbReference>
<dbReference type="GO" id="GO:0052717">
    <property type="term" value="F:tRNA-specific adenosine-34 deaminase activity"/>
    <property type="evidence" value="ECO:0007669"/>
    <property type="project" value="UniProtKB-UniRule"/>
</dbReference>
<evidence type="ECO:0000259" key="10">
    <source>
        <dbReference type="PROSITE" id="PS51747"/>
    </source>
</evidence>
<dbReference type="CDD" id="cd01285">
    <property type="entry name" value="nucleoside_deaminase"/>
    <property type="match status" value="1"/>
</dbReference>
<organism evidence="11">
    <name type="scientific">Schaalia odontolytica</name>
    <dbReference type="NCBI Taxonomy" id="1660"/>
    <lineage>
        <taxon>Bacteria</taxon>
        <taxon>Bacillati</taxon>
        <taxon>Actinomycetota</taxon>
        <taxon>Actinomycetes</taxon>
        <taxon>Actinomycetales</taxon>
        <taxon>Actinomycetaceae</taxon>
        <taxon>Schaalia</taxon>
    </lineage>
</organism>
<feature type="compositionally biased region" description="Basic and acidic residues" evidence="9">
    <location>
        <begin position="162"/>
        <end position="171"/>
    </location>
</feature>
<dbReference type="EC" id="3.5.4.33" evidence="8"/>
<comment type="catalytic activity">
    <reaction evidence="7 8">
        <text>adenosine(34) in tRNA + H2O + H(+) = inosine(34) in tRNA + NH4(+)</text>
        <dbReference type="Rhea" id="RHEA:43168"/>
        <dbReference type="Rhea" id="RHEA-COMP:10373"/>
        <dbReference type="Rhea" id="RHEA-COMP:10374"/>
        <dbReference type="ChEBI" id="CHEBI:15377"/>
        <dbReference type="ChEBI" id="CHEBI:15378"/>
        <dbReference type="ChEBI" id="CHEBI:28938"/>
        <dbReference type="ChEBI" id="CHEBI:74411"/>
        <dbReference type="ChEBI" id="CHEBI:82852"/>
        <dbReference type="EC" id="3.5.4.33"/>
    </reaction>
</comment>
<evidence type="ECO:0000256" key="7">
    <source>
        <dbReference type="ARBA" id="ARBA00048045"/>
    </source>
</evidence>
<dbReference type="InterPro" id="IPR016192">
    <property type="entry name" value="APOBEC/CMP_deaminase_Zn-bd"/>
</dbReference>
<comment type="similarity">
    <text evidence="1">Belongs to the cytidine and deoxycytidylate deaminase family. ADAT2 subfamily.</text>
</comment>
<dbReference type="PROSITE" id="PS51747">
    <property type="entry name" value="CYT_DCMP_DEAMINASES_2"/>
    <property type="match status" value="1"/>
</dbReference>